<proteinExistence type="predicted"/>
<accession>A0ABZ1DZB2</accession>
<dbReference type="PANTHER" id="PTHR44688">
    <property type="entry name" value="DNA-BINDING TRANSCRIPTIONAL ACTIVATOR DEVR_DOSR"/>
    <property type="match status" value="1"/>
</dbReference>
<dbReference type="CDD" id="cd06170">
    <property type="entry name" value="LuxR_C_like"/>
    <property type="match status" value="1"/>
</dbReference>
<dbReference type="InterPro" id="IPR011006">
    <property type="entry name" value="CheY-like_superfamily"/>
</dbReference>
<dbReference type="Gene3D" id="3.40.50.2300">
    <property type="match status" value="1"/>
</dbReference>
<gene>
    <name evidence="5" type="ORF">RPE78_12920</name>
</gene>
<dbReference type="PRINTS" id="PR00038">
    <property type="entry name" value="HTHLUXR"/>
</dbReference>
<dbReference type="PANTHER" id="PTHR44688:SF16">
    <property type="entry name" value="DNA-BINDING TRANSCRIPTIONAL ACTIVATOR DEVR_DOSR"/>
    <property type="match status" value="1"/>
</dbReference>
<keyword evidence="6" id="KW-1185">Reference proteome</keyword>
<dbReference type="SMART" id="SM00421">
    <property type="entry name" value="HTH_LUXR"/>
    <property type="match status" value="1"/>
</dbReference>
<dbReference type="SUPFAM" id="SSF46894">
    <property type="entry name" value="C-terminal effector domain of the bipartite response regulators"/>
    <property type="match status" value="1"/>
</dbReference>
<feature type="domain" description="HTH luxR-type" evidence="4">
    <location>
        <begin position="179"/>
        <end position="244"/>
    </location>
</feature>
<dbReference type="InterPro" id="IPR000792">
    <property type="entry name" value="Tscrpt_reg_LuxR_C"/>
</dbReference>
<organism evidence="5 6">
    <name type="scientific">Thioclava litoralis</name>
    <dbReference type="NCBI Taxonomy" id="3076557"/>
    <lineage>
        <taxon>Bacteria</taxon>
        <taxon>Pseudomonadati</taxon>
        <taxon>Pseudomonadota</taxon>
        <taxon>Alphaproteobacteria</taxon>
        <taxon>Rhodobacterales</taxon>
        <taxon>Paracoccaceae</taxon>
        <taxon>Thioclava</taxon>
    </lineage>
</organism>
<evidence type="ECO:0000313" key="6">
    <source>
        <dbReference type="Proteomes" id="UP001623290"/>
    </source>
</evidence>
<reference evidence="5 6" key="1">
    <citation type="submission" date="2023-09" db="EMBL/GenBank/DDBJ databases">
        <title>Thioclava shenzhenensis sp. nov., a multidrug resistant bacteria-antagonizing species isolated from coastal seawater.</title>
        <authorList>
            <person name="Long M."/>
        </authorList>
    </citation>
    <scope>NUCLEOTIDE SEQUENCE [LARGE SCALE GENOMIC DNA]</scope>
    <source>
        <strain evidence="5 6">FTW29</strain>
    </source>
</reference>
<dbReference type="InterPro" id="IPR016032">
    <property type="entry name" value="Sig_transdc_resp-reg_C-effctor"/>
</dbReference>
<keyword evidence="1" id="KW-0805">Transcription regulation</keyword>
<dbReference type="SUPFAM" id="SSF52172">
    <property type="entry name" value="CheY-like"/>
    <property type="match status" value="1"/>
</dbReference>
<keyword evidence="2" id="KW-0238">DNA-binding</keyword>
<sequence>MFRDDIVQVVLAIDSNPLLARGISMLLSEESWLEARSLSLPGDWSKPEGLKREHLPCLPNVVILDPSQFEMDVSTIVGRLNAIIGKPPLYIAYCEAPDDDLIENFFDVGFRGIISKHLNLEAVKVAVASVCHGFIHLEETFAREVLAKGREVGPPVSGRGGRSDPPQPILLEKDGGDLAERMKDRLTDREAFVVQSIALGKSMKEIARELDLSSKTIETYKARAANKLQLKSRSQIVDYAMRNGLV</sequence>
<evidence type="ECO:0000256" key="1">
    <source>
        <dbReference type="ARBA" id="ARBA00023015"/>
    </source>
</evidence>
<keyword evidence="3" id="KW-0804">Transcription</keyword>
<name>A0ABZ1DZB2_9RHOB</name>
<evidence type="ECO:0000313" key="5">
    <source>
        <dbReference type="EMBL" id="WRY33566.1"/>
    </source>
</evidence>
<evidence type="ECO:0000256" key="2">
    <source>
        <dbReference type="ARBA" id="ARBA00023125"/>
    </source>
</evidence>
<dbReference type="RefSeq" id="WP_339107337.1">
    <property type="nucleotide sequence ID" value="NZ_CP135443.1"/>
</dbReference>
<dbReference type="Pfam" id="PF00196">
    <property type="entry name" value="GerE"/>
    <property type="match status" value="1"/>
</dbReference>
<dbReference type="Proteomes" id="UP001623290">
    <property type="component" value="Chromosome"/>
</dbReference>
<dbReference type="PROSITE" id="PS50043">
    <property type="entry name" value="HTH_LUXR_2"/>
    <property type="match status" value="1"/>
</dbReference>
<evidence type="ECO:0000259" key="4">
    <source>
        <dbReference type="PROSITE" id="PS50043"/>
    </source>
</evidence>
<protein>
    <submittedName>
        <fullName evidence="5">Response regulator transcription factor</fullName>
    </submittedName>
</protein>
<evidence type="ECO:0000256" key="3">
    <source>
        <dbReference type="ARBA" id="ARBA00023163"/>
    </source>
</evidence>
<dbReference type="EMBL" id="CP135443">
    <property type="protein sequence ID" value="WRY33566.1"/>
    <property type="molecule type" value="Genomic_DNA"/>
</dbReference>